<protein>
    <submittedName>
        <fullName evidence="1">Uncharacterized protein</fullName>
    </submittedName>
</protein>
<accession>A0AAN7VS59</accession>
<dbReference type="Proteomes" id="UP001329430">
    <property type="component" value="Chromosome 1"/>
</dbReference>
<sequence>MEPTNPGTSANTMFVFRKDLIDIMRRSEAKGFDQQFQFMVEELKKRTNCNESDDINLKIKMSKFKSEFRSRWRKACRIDEKFKKTNKDWLETSLSFPLFSKRVSENKRGRPSIPFDLCSERTKRLKSKELCGSTLHLYYHMLLV</sequence>
<reference evidence="1 2" key="1">
    <citation type="journal article" date="2024" name="Insects">
        <title>An Improved Chromosome-Level Genome Assembly of the Firefly Pyrocoelia pectoralis.</title>
        <authorList>
            <person name="Fu X."/>
            <person name="Meyer-Rochow V.B."/>
            <person name="Ballantyne L."/>
            <person name="Zhu X."/>
        </authorList>
    </citation>
    <scope>NUCLEOTIDE SEQUENCE [LARGE SCALE GENOMIC DNA]</scope>
    <source>
        <strain evidence="1">XCY_ONT2</strain>
    </source>
</reference>
<evidence type="ECO:0000313" key="2">
    <source>
        <dbReference type="Proteomes" id="UP001329430"/>
    </source>
</evidence>
<organism evidence="1 2">
    <name type="scientific">Pyrocoelia pectoralis</name>
    <dbReference type="NCBI Taxonomy" id="417401"/>
    <lineage>
        <taxon>Eukaryota</taxon>
        <taxon>Metazoa</taxon>
        <taxon>Ecdysozoa</taxon>
        <taxon>Arthropoda</taxon>
        <taxon>Hexapoda</taxon>
        <taxon>Insecta</taxon>
        <taxon>Pterygota</taxon>
        <taxon>Neoptera</taxon>
        <taxon>Endopterygota</taxon>
        <taxon>Coleoptera</taxon>
        <taxon>Polyphaga</taxon>
        <taxon>Elateriformia</taxon>
        <taxon>Elateroidea</taxon>
        <taxon>Lampyridae</taxon>
        <taxon>Lampyrinae</taxon>
        <taxon>Pyrocoelia</taxon>
    </lineage>
</organism>
<dbReference type="AlphaFoldDB" id="A0AAN7VS59"/>
<gene>
    <name evidence="1" type="ORF">RI129_000688</name>
</gene>
<evidence type="ECO:0000313" key="1">
    <source>
        <dbReference type="EMBL" id="KAK5649659.1"/>
    </source>
</evidence>
<keyword evidence="2" id="KW-1185">Reference proteome</keyword>
<proteinExistence type="predicted"/>
<name>A0AAN7VS59_9COLE</name>
<comment type="caution">
    <text evidence="1">The sequence shown here is derived from an EMBL/GenBank/DDBJ whole genome shotgun (WGS) entry which is preliminary data.</text>
</comment>
<dbReference type="EMBL" id="JAVRBK010000001">
    <property type="protein sequence ID" value="KAK5649659.1"/>
    <property type="molecule type" value="Genomic_DNA"/>
</dbReference>